<comment type="caution">
    <text evidence="9">The sequence shown here is derived from an EMBL/GenBank/DDBJ whole genome shotgun (WGS) entry which is preliminary data.</text>
</comment>
<evidence type="ECO:0000256" key="5">
    <source>
        <dbReference type="ARBA" id="ARBA00022989"/>
    </source>
</evidence>
<dbReference type="PANTHER" id="PTHR33102">
    <property type="entry name" value="DVL19-RELATED-RELATED"/>
    <property type="match status" value="1"/>
</dbReference>
<dbReference type="Pfam" id="PF08137">
    <property type="entry name" value="DVL"/>
    <property type="match status" value="1"/>
</dbReference>
<dbReference type="GO" id="GO:0005886">
    <property type="term" value="C:plasma membrane"/>
    <property type="evidence" value="ECO:0007669"/>
    <property type="project" value="UniProtKB-SubCell"/>
</dbReference>
<dbReference type="GO" id="GO:0008285">
    <property type="term" value="P:negative regulation of cell population proliferation"/>
    <property type="evidence" value="ECO:0007669"/>
    <property type="project" value="InterPro"/>
</dbReference>
<keyword evidence="6" id="KW-0472">Membrane</keyword>
<keyword evidence="5" id="KW-1133">Transmembrane helix</keyword>
<dbReference type="AlphaFoldDB" id="A0AAD8LKP9"/>
<dbReference type="Proteomes" id="UP001229421">
    <property type="component" value="Unassembled WGS sequence"/>
</dbReference>
<evidence type="ECO:0000313" key="10">
    <source>
        <dbReference type="Proteomes" id="UP001229421"/>
    </source>
</evidence>
<feature type="region of interest" description="Disordered" evidence="8">
    <location>
        <begin position="76"/>
        <end position="101"/>
    </location>
</feature>
<gene>
    <name evidence="9" type="ORF">QVD17_05041</name>
</gene>
<comment type="similarity">
    <text evidence="7">Belongs to the DVL/RTFL small polypeptides family.</text>
</comment>
<sequence length="101" mass="11774">MGHCASTMAITSSARNRRRIHKKEWIHDHREHGMLKRSGARCLAVVREKRSRFYIVRRCVFMLIFWHKYAYTPNPQAHGVQPQSNKMGKRDGSRGGGHLTM</sequence>
<keyword evidence="3" id="KW-1003">Cell membrane</keyword>
<comment type="subcellular location">
    <subcellularLocation>
        <location evidence="1">Cell membrane</location>
        <topology evidence="1">Single-pass membrane protein</topology>
    </subcellularLocation>
</comment>
<evidence type="ECO:0000256" key="8">
    <source>
        <dbReference type="SAM" id="MobiDB-lite"/>
    </source>
</evidence>
<keyword evidence="4" id="KW-0812">Transmembrane</keyword>
<protein>
    <submittedName>
        <fullName evidence="9">Uncharacterized protein</fullName>
    </submittedName>
</protein>
<evidence type="ECO:0000256" key="3">
    <source>
        <dbReference type="ARBA" id="ARBA00022475"/>
    </source>
</evidence>
<dbReference type="EMBL" id="JAUHHV010000001">
    <property type="protein sequence ID" value="KAK1439225.1"/>
    <property type="molecule type" value="Genomic_DNA"/>
</dbReference>
<dbReference type="GO" id="GO:0048367">
    <property type="term" value="P:shoot system development"/>
    <property type="evidence" value="ECO:0007669"/>
    <property type="project" value="UniProtKB-ARBA"/>
</dbReference>
<evidence type="ECO:0000256" key="1">
    <source>
        <dbReference type="ARBA" id="ARBA00004162"/>
    </source>
</evidence>
<evidence type="ECO:0000256" key="4">
    <source>
        <dbReference type="ARBA" id="ARBA00022692"/>
    </source>
</evidence>
<evidence type="ECO:0000256" key="6">
    <source>
        <dbReference type="ARBA" id="ARBA00023136"/>
    </source>
</evidence>
<accession>A0AAD8LKP9</accession>
<name>A0AAD8LKP9_TARER</name>
<keyword evidence="2" id="KW-0217">Developmental protein</keyword>
<reference evidence="9" key="1">
    <citation type="journal article" date="2023" name="bioRxiv">
        <title>Improved chromosome-level genome assembly for marigold (Tagetes erecta).</title>
        <authorList>
            <person name="Jiang F."/>
            <person name="Yuan L."/>
            <person name="Wang S."/>
            <person name="Wang H."/>
            <person name="Xu D."/>
            <person name="Wang A."/>
            <person name="Fan W."/>
        </authorList>
    </citation>
    <scope>NUCLEOTIDE SEQUENCE</scope>
    <source>
        <strain evidence="9">WSJ</strain>
        <tissue evidence="9">Leaf</tissue>
    </source>
</reference>
<evidence type="ECO:0000256" key="2">
    <source>
        <dbReference type="ARBA" id="ARBA00022473"/>
    </source>
</evidence>
<proteinExistence type="inferred from homology"/>
<dbReference type="InterPro" id="IPR051525">
    <property type="entry name" value="DVL_RTFL_regulatory"/>
</dbReference>
<evidence type="ECO:0000313" key="9">
    <source>
        <dbReference type="EMBL" id="KAK1439225.1"/>
    </source>
</evidence>
<keyword evidence="10" id="KW-1185">Reference proteome</keyword>
<evidence type="ECO:0000256" key="7">
    <source>
        <dbReference type="ARBA" id="ARBA00024340"/>
    </source>
</evidence>
<organism evidence="9 10">
    <name type="scientific">Tagetes erecta</name>
    <name type="common">African marigold</name>
    <dbReference type="NCBI Taxonomy" id="13708"/>
    <lineage>
        <taxon>Eukaryota</taxon>
        <taxon>Viridiplantae</taxon>
        <taxon>Streptophyta</taxon>
        <taxon>Embryophyta</taxon>
        <taxon>Tracheophyta</taxon>
        <taxon>Spermatophyta</taxon>
        <taxon>Magnoliopsida</taxon>
        <taxon>eudicotyledons</taxon>
        <taxon>Gunneridae</taxon>
        <taxon>Pentapetalae</taxon>
        <taxon>asterids</taxon>
        <taxon>campanulids</taxon>
        <taxon>Asterales</taxon>
        <taxon>Asteraceae</taxon>
        <taxon>Asteroideae</taxon>
        <taxon>Heliantheae alliance</taxon>
        <taxon>Tageteae</taxon>
        <taxon>Tagetes</taxon>
    </lineage>
</organism>
<dbReference type="InterPro" id="IPR012552">
    <property type="entry name" value="DVL"/>
</dbReference>